<evidence type="ECO:0000256" key="2">
    <source>
        <dbReference type="PROSITE-ProRule" id="PRU00302"/>
    </source>
</evidence>
<keyword evidence="1" id="KW-1015">Disulfide bond</keyword>
<feature type="compositionally biased region" description="Polar residues" evidence="3">
    <location>
        <begin position="405"/>
        <end position="419"/>
    </location>
</feature>
<name>A0A979FG78_HYAAZ</name>
<dbReference type="PROSITE" id="PS50923">
    <property type="entry name" value="SUSHI"/>
    <property type="match status" value="1"/>
</dbReference>
<proteinExistence type="predicted"/>
<feature type="chain" id="PRO_5036804617" evidence="4">
    <location>
        <begin position="23"/>
        <end position="1609"/>
    </location>
</feature>
<dbReference type="SMART" id="SM00032">
    <property type="entry name" value="CCP"/>
    <property type="match status" value="2"/>
</dbReference>
<dbReference type="InterPro" id="IPR000436">
    <property type="entry name" value="Sushi_SCR_CCP_dom"/>
</dbReference>
<accession>A0A979FG78</accession>
<evidence type="ECO:0000313" key="7">
    <source>
        <dbReference type="RefSeq" id="XP_047735921.1"/>
    </source>
</evidence>
<evidence type="ECO:0000259" key="5">
    <source>
        <dbReference type="PROSITE" id="PS50923"/>
    </source>
</evidence>
<dbReference type="InterPro" id="IPR002181">
    <property type="entry name" value="Fibrinogen_a/b/g_C_dom"/>
</dbReference>
<dbReference type="SUPFAM" id="SSF56436">
    <property type="entry name" value="C-type lectin-like"/>
    <property type="match status" value="1"/>
</dbReference>
<dbReference type="SMART" id="SM00186">
    <property type="entry name" value="FBG"/>
    <property type="match status" value="1"/>
</dbReference>
<dbReference type="SUPFAM" id="SSF56496">
    <property type="entry name" value="Fibrinogen C-terminal domain-like"/>
    <property type="match status" value="1"/>
</dbReference>
<keyword evidence="4" id="KW-0732">Signal</keyword>
<keyword evidence="6" id="KW-1185">Reference proteome</keyword>
<dbReference type="Gene3D" id="3.90.215.10">
    <property type="entry name" value="Gamma Fibrinogen, chain A, domain 1"/>
    <property type="match status" value="1"/>
</dbReference>
<keyword evidence="2" id="KW-0768">Sushi</keyword>
<evidence type="ECO:0000256" key="4">
    <source>
        <dbReference type="SAM" id="SignalP"/>
    </source>
</evidence>
<dbReference type="RefSeq" id="XP_047735921.1">
    <property type="nucleotide sequence ID" value="XM_047879965.1"/>
</dbReference>
<feature type="signal peptide" evidence="4">
    <location>
        <begin position="1"/>
        <end position="22"/>
    </location>
</feature>
<evidence type="ECO:0000256" key="1">
    <source>
        <dbReference type="ARBA" id="ARBA00023157"/>
    </source>
</evidence>
<protein>
    <submittedName>
        <fullName evidence="7">Uncharacterized protein LOC108682150</fullName>
    </submittedName>
</protein>
<feature type="region of interest" description="Disordered" evidence="3">
    <location>
        <begin position="283"/>
        <end position="419"/>
    </location>
</feature>
<feature type="domain" description="Sushi" evidence="5">
    <location>
        <begin position="1516"/>
        <end position="1583"/>
    </location>
</feature>
<comment type="caution">
    <text evidence="2">Lacks conserved residue(s) required for the propagation of feature annotation.</text>
</comment>
<evidence type="ECO:0000313" key="6">
    <source>
        <dbReference type="Proteomes" id="UP000694843"/>
    </source>
</evidence>
<dbReference type="Pfam" id="PF00147">
    <property type="entry name" value="Fibrinogen_C"/>
    <property type="match status" value="1"/>
</dbReference>
<dbReference type="InterPro" id="IPR014716">
    <property type="entry name" value="Fibrinogen_a/b/g_C_1"/>
</dbReference>
<reference evidence="7" key="1">
    <citation type="submission" date="2025-08" db="UniProtKB">
        <authorList>
            <consortium name="RefSeq"/>
        </authorList>
    </citation>
    <scope>IDENTIFICATION</scope>
    <source>
        <tissue evidence="7">Whole organism</tissue>
    </source>
</reference>
<feature type="compositionally biased region" description="Low complexity" evidence="3">
    <location>
        <begin position="283"/>
        <end position="404"/>
    </location>
</feature>
<organism evidence="6 7">
    <name type="scientific">Hyalella azteca</name>
    <name type="common">Amphipod</name>
    <dbReference type="NCBI Taxonomy" id="294128"/>
    <lineage>
        <taxon>Eukaryota</taxon>
        <taxon>Metazoa</taxon>
        <taxon>Ecdysozoa</taxon>
        <taxon>Arthropoda</taxon>
        <taxon>Crustacea</taxon>
        <taxon>Multicrustacea</taxon>
        <taxon>Malacostraca</taxon>
        <taxon>Eumalacostraca</taxon>
        <taxon>Peracarida</taxon>
        <taxon>Amphipoda</taxon>
        <taxon>Senticaudata</taxon>
        <taxon>Talitrida</taxon>
        <taxon>Talitroidea</taxon>
        <taxon>Hyalellidae</taxon>
        <taxon>Hyalella</taxon>
    </lineage>
</organism>
<dbReference type="KEGG" id="hazt:108682150"/>
<sequence length="1609" mass="171053">MLLDDAVHIFALLGFSVAPGTAVALAGIEVLVPPPTRGPDINSSAASVDCTNVYLNNTSSTYDNNNNTNTNTVVLTYNTTGFSNITSGISTIINNVTSITITSDSNATISYNNITYATINTSGTNTSSITAVDACSGTQTLSAPQEKNIDQAAEFYVISKTPMRRSEIQTFCDNYVVQNLSLQRFVRFKLVGPPQTGAATAVLEALANLTGQPADNDSIWDPRHVVSLVAGAFQLRAVVDAYAGRVSSLQWKITDIIDAKSLFAAVSSGVKNSTSFASSLTISTTSTSSSSSNSTSSTTGFTSATPTTPNTTGSTSTTSSTTGSTSITHTTASSTGSTSTTPTTPSTAGSTSTTSSTTGSTSTTHTTPSSTGSTSTTHTTSSSTGSSSTTQTTSNTTPITITASVNNSRTATSESSNETLSGSLDYKEKWYSSFQWTVAPIDNDTRFALCKGVTYNSSDCRGVPATVMDAIRLLAGSSTINTDGASTGSTASVADAAATAARFAPFSTRMIEGQVLDTLWYMEGAATVPGCVNLCKFRASKIAAVLDQGCLCSNDSTIPERWLPYVADQTSNGSYCPWFESPDCDQAIQFCTRNTSTYDTSNTDFLATSDQSNTNASAQTLSTSKSQSETLANIFFTDAVTWPTDDPALPRASWVSLLAGAPNKECGSVDVGAEWRILQGRGPVGLLGEQRVLWCPSDSRNQDPTSFNLTNINTAITTCMPSGLWTPAPPTCKYDCRQDLTSCAAVYSLGHRTSGAFLLRVGAPPLPRVVSSITHQVLGQVFCSLVEGEGGWAVVARRRHLFHPSVYPDTANLVTLTHFTRGVGHVTDNFWAGLDTLLALTGDGGREVQRLQANVASATEELWATYAFSIANVTANYSVSVTDYYGTAGDGLKDVNGSALVTTEVQLSGGSSSTIISGSTAAFGRLAFASLAWASWNAILTSVSLRLRPISYDREMTCPPFIRVSDPTYRRDTYTGNVTSRRGVGTRISVVCERHLLEEGTNSSAPFSECLANKNYSNIDIKLPCRAVCPRGFVLEPSGWWCYSVSESVPRPVNGSLDDQGVAWSAFKASSFWQASLACASRRASLAYIPSSVRVMQWMVASFLTQTGLYFVSYNDRGAEGVGTWADGRRGVFPIQCAKNTGQGEAAGCGVEGDQTKDCLVLDRSGLGIASFCILTEPIYFICSFPAVCPEGQVRSGGWCSSVMDVGSGSAYTAYDRCGRVGAMPALSVDAIAQALPSIPQLVAQILLASQEYNNSSNSEQDIQVALLTGINDLGADGGWKVMLNNSLQTLPLPNDDQRDCLYLSLTTSPQSYNNNTAIILEDFRDVWQEAGVSHALNYTTMNSTSELTKLLLRIGRSTSCKSRYRFVVCQTPAILECWDSPPTPVGSVQTWDYTRPAVIPLGTTITYTCPGSQVVVLSQTPSLKIVCYAALGGWQDAELVSTCALPNSCTGLPPVPPRADMLMMWPNLKTKAGAIVTYLCPRGLATIDGRAEQEVRCDMADSIAEWSPVLLDNCTQCYGPPPQSQQPQLLLQWEGSVSIGASASYRCNNSQLLGATTDDDVINVTCQDPGGWTPDSAPVCISKGLFLSQILHILSVSTIMRYFDTYDI</sequence>
<gene>
    <name evidence="7" type="primary">LOC108682150</name>
</gene>
<dbReference type="InterPro" id="IPR036056">
    <property type="entry name" value="Fibrinogen-like_C"/>
</dbReference>
<dbReference type="Proteomes" id="UP000694843">
    <property type="component" value="Unplaced"/>
</dbReference>
<dbReference type="InterPro" id="IPR016187">
    <property type="entry name" value="CTDL_fold"/>
</dbReference>
<dbReference type="GeneID" id="108682150"/>
<evidence type="ECO:0000256" key="3">
    <source>
        <dbReference type="SAM" id="MobiDB-lite"/>
    </source>
</evidence>